<dbReference type="EMBL" id="CP031517">
    <property type="protein sequence ID" value="QOS39271.1"/>
    <property type="molecule type" value="Genomic_DNA"/>
</dbReference>
<feature type="transmembrane region" description="Helical" evidence="1">
    <location>
        <begin position="82"/>
        <end position="103"/>
    </location>
</feature>
<accession>A0A7M1XKE6</accession>
<keyword evidence="1" id="KW-0812">Transmembrane</keyword>
<feature type="transmembrane region" description="Helical" evidence="1">
    <location>
        <begin position="255"/>
        <end position="274"/>
    </location>
</feature>
<reference evidence="2 3" key="1">
    <citation type="submission" date="2018-08" db="EMBL/GenBank/DDBJ databases">
        <title>The first complete genome of Treponema rectale (CHPAT), a commensal spirochete of the bovine rectum.</title>
        <authorList>
            <person name="Staton G.J."/>
            <person name="Clegg S.R."/>
            <person name="Carter S.D."/>
            <person name="Radford A.D."/>
            <person name="Darby A."/>
            <person name="Hall N."/>
            <person name="Birtles R.J."/>
            <person name="Evans N.J."/>
        </authorList>
    </citation>
    <scope>NUCLEOTIDE SEQUENCE [LARGE SCALE GENOMIC DNA]</scope>
    <source>
        <strain evidence="2 3">CHPA</strain>
    </source>
</reference>
<feature type="transmembrane region" description="Helical" evidence="1">
    <location>
        <begin position="40"/>
        <end position="62"/>
    </location>
</feature>
<sequence length="277" mass="30916">MAENNDEILNVIGDMSFLPQEAKDDNLGRSFPRLRSTEKLFRLVFCSALLVSVITYLVFLFVTGTKGYFFNSSPTGNYGITGIIFTCLMVVIFMLAHSYGYLYDTKFSLDKDSKKVALQHAIGTSLYYLAFAFFYVAIFTTVLRPYVFTTYFSAEGGFAQTLGIFTLTIMMFITLGGIVLSFLKPNISKIYNCVILALGLWVVVFFSSIFSHAHSYSVSSNYAIMFFIFGAVFADLALPFYLLQKKVGLRSVFHSLLAISAVFEALAILLYGMVTLG</sequence>
<name>A0A7M1XKE6_9SPIR</name>
<feature type="transmembrane region" description="Helical" evidence="1">
    <location>
        <begin position="163"/>
        <end position="183"/>
    </location>
</feature>
<dbReference type="Proteomes" id="UP000593591">
    <property type="component" value="Chromosome"/>
</dbReference>
<feature type="transmembrane region" description="Helical" evidence="1">
    <location>
        <begin position="222"/>
        <end position="243"/>
    </location>
</feature>
<evidence type="ECO:0000313" key="3">
    <source>
        <dbReference type="Proteomes" id="UP000593591"/>
    </source>
</evidence>
<feature type="transmembrane region" description="Helical" evidence="1">
    <location>
        <begin position="124"/>
        <end position="143"/>
    </location>
</feature>
<dbReference type="KEGG" id="trc:DYE49_01915"/>
<keyword evidence="1" id="KW-1133">Transmembrane helix</keyword>
<protein>
    <submittedName>
        <fullName evidence="2">Uncharacterized protein</fullName>
    </submittedName>
</protein>
<organism evidence="2 3">
    <name type="scientific">Treponema rectale</name>
    <dbReference type="NCBI Taxonomy" id="744512"/>
    <lineage>
        <taxon>Bacteria</taxon>
        <taxon>Pseudomonadati</taxon>
        <taxon>Spirochaetota</taxon>
        <taxon>Spirochaetia</taxon>
        <taxon>Spirochaetales</taxon>
        <taxon>Treponemataceae</taxon>
        <taxon>Treponema</taxon>
    </lineage>
</organism>
<proteinExistence type="predicted"/>
<dbReference type="AlphaFoldDB" id="A0A7M1XKE6"/>
<evidence type="ECO:0000256" key="1">
    <source>
        <dbReference type="SAM" id="Phobius"/>
    </source>
</evidence>
<keyword evidence="1" id="KW-0472">Membrane</keyword>
<evidence type="ECO:0000313" key="2">
    <source>
        <dbReference type="EMBL" id="QOS39271.1"/>
    </source>
</evidence>
<gene>
    <name evidence="2" type="ORF">DYE49_01915</name>
</gene>
<feature type="transmembrane region" description="Helical" evidence="1">
    <location>
        <begin position="190"/>
        <end position="210"/>
    </location>
</feature>